<gene>
    <name evidence="3" type="ORF">Psch_00170</name>
</gene>
<feature type="compositionally biased region" description="Polar residues" evidence="1">
    <location>
        <begin position="129"/>
        <end position="153"/>
    </location>
</feature>
<reference evidence="3 4" key="1">
    <citation type="journal article" date="2018" name="Environ. Microbiol.">
        <title>Novel energy conservation strategies and behaviour of Pelotomaculum schinkii driving syntrophic propionate catabolism.</title>
        <authorList>
            <person name="Hidalgo-Ahumada C.A.P."/>
            <person name="Nobu M.K."/>
            <person name="Narihiro T."/>
            <person name="Tamaki H."/>
            <person name="Liu W.T."/>
            <person name="Kamagata Y."/>
            <person name="Stams A.J.M."/>
            <person name="Imachi H."/>
            <person name="Sousa D.Z."/>
        </authorList>
    </citation>
    <scope>NUCLEOTIDE SEQUENCE [LARGE SCALE GENOMIC DNA]</scope>
    <source>
        <strain evidence="3 4">HH</strain>
    </source>
</reference>
<dbReference type="InterPro" id="IPR052534">
    <property type="entry name" value="Extracell_DNA_Util/SecSys_Comp"/>
</dbReference>
<feature type="transmembrane region" description="Helical" evidence="2">
    <location>
        <begin position="26"/>
        <end position="48"/>
    </location>
</feature>
<name>A0A4Y7RC92_9FIRM</name>
<evidence type="ECO:0000256" key="1">
    <source>
        <dbReference type="SAM" id="MobiDB-lite"/>
    </source>
</evidence>
<organism evidence="3 4">
    <name type="scientific">Pelotomaculum schinkii</name>
    <dbReference type="NCBI Taxonomy" id="78350"/>
    <lineage>
        <taxon>Bacteria</taxon>
        <taxon>Bacillati</taxon>
        <taxon>Bacillota</taxon>
        <taxon>Clostridia</taxon>
        <taxon>Eubacteriales</taxon>
        <taxon>Desulfotomaculaceae</taxon>
        <taxon>Pelotomaculum</taxon>
    </lineage>
</organism>
<keyword evidence="2" id="KW-0812">Transmembrane</keyword>
<accession>A0A4Y7RC92</accession>
<dbReference type="PANTHER" id="PTHR40278:SF1">
    <property type="entry name" value="DNA UTILIZATION PROTEIN HOFN"/>
    <property type="match status" value="1"/>
</dbReference>
<evidence type="ECO:0000256" key="2">
    <source>
        <dbReference type="SAM" id="Phobius"/>
    </source>
</evidence>
<dbReference type="RefSeq" id="WP_134216910.1">
    <property type="nucleotide sequence ID" value="NZ_QFGA01000001.1"/>
</dbReference>
<dbReference type="AlphaFoldDB" id="A0A4Y7RC92"/>
<keyword evidence="2" id="KW-0472">Membrane</keyword>
<comment type="caution">
    <text evidence="3">The sequence shown here is derived from an EMBL/GenBank/DDBJ whole genome shotgun (WGS) entry which is preliminary data.</text>
</comment>
<dbReference type="Proteomes" id="UP000298324">
    <property type="component" value="Unassembled WGS sequence"/>
</dbReference>
<sequence length="221" mass="24853">MYKINLLPAELQRDLSIDVKGLVRRVTVTIMVILLLFGYGAFLFMGYLTQKEISDTERYLSQISATVKKVEGIKNEESTRVFKELLNARQSRFPLLEDISYNMPVDLWLGNVDISYVAPKNAGKDGQPGQPSGNESSGYAQGQPVTATQSATEKNGVDSLPLPNTLIIVGYARSVPSIGFFMNNLYRMPYFSNVFLNELQWDEKEECFKFKLTAELKEGGR</sequence>
<keyword evidence="4" id="KW-1185">Reference proteome</keyword>
<proteinExistence type="predicted"/>
<keyword evidence="2" id="KW-1133">Transmembrane helix</keyword>
<protein>
    <submittedName>
        <fullName evidence="3">Fimbrial assembly protein (PilN)</fullName>
    </submittedName>
</protein>
<dbReference type="EMBL" id="QFGA01000001">
    <property type="protein sequence ID" value="TEB06638.1"/>
    <property type="molecule type" value="Genomic_DNA"/>
</dbReference>
<evidence type="ECO:0000313" key="3">
    <source>
        <dbReference type="EMBL" id="TEB06638.1"/>
    </source>
</evidence>
<evidence type="ECO:0000313" key="4">
    <source>
        <dbReference type="Proteomes" id="UP000298324"/>
    </source>
</evidence>
<feature type="region of interest" description="Disordered" evidence="1">
    <location>
        <begin position="120"/>
        <end position="156"/>
    </location>
</feature>
<dbReference type="PANTHER" id="PTHR40278">
    <property type="entry name" value="DNA UTILIZATION PROTEIN HOFN"/>
    <property type="match status" value="1"/>
</dbReference>